<comment type="subcellular location">
    <subcellularLocation>
        <location evidence="1 7">Cell membrane</location>
        <topology evidence="1 7">Multi-pass membrane protein</topology>
    </subcellularLocation>
</comment>
<name>A0A7W3JAV6_9MICO</name>
<keyword evidence="11" id="KW-1185">Reference proteome</keyword>
<evidence type="ECO:0000259" key="9">
    <source>
        <dbReference type="PROSITE" id="PS50928"/>
    </source>
</evidence>
<evidence type="ECO:0000256" key="7">
    <source>
        <dbReference type="RuleBase" id="RU363032"/>
    </source>
</evidence>
<feature type="domain" description="ABC transmembrane type-1" evidence="9">
    <location>
        <begin position="89"/>
        <end position="273"/>
    </location>
</feature>
<evidence type="ECO:0000313" key="10">
    <source>
        <dbReference type="EMBL" id="MBA8809483.1"/>
    </source>
</evidence>
<dbReference type="RefSeq" id="WP_182618341.1">
    <property type="nucleotide sequence ID" value="NZ_BAAATF010000011.1"/>
</dbReference>
<dbReference type="GO" id="GO:0005886">
    <property type="term" value="C:plasma membrane"/>
    <property type="evidence" value="ECO:0007669"/>
    <property type="project" value="UniProtKB-SubCell"/>
</dbReference>
<keyword evidence="5 7" id="KW-1133">Transmembrane helix</keyword>
<feature type="transmembrane region" description="Helical" evidence="7">
    <location>
        <begin position="100"/>
        <end position="120"/>
    </location>
</feature>
<feature type="transmembrane region" description="Helical" evidence="7">
    <location>
        <begin position="187"/>
        <end position="205"/>
    </location>
</feature>
<dbReference type="CDD" id="cd06261">
    <property type="entry name" value="TM_PBP2"/>
    <property type="match status" value="1"/>
</dbReference>
<evidence type="ECO:0000256" key="1">
    <source>
        <dbReference type="ARBA" id="ARBA00004651"/>
    </source>
</evidence>
<feature type="region of interest" description="Disordered" evidence="8">
    <location>
        <begin position="1"/>
        <end position="27"/>
    </location>
</feature>
<organism evidence="10 11">
    <name type="scientific">Promicromonospora sukumoe</name>
    <dbReference type="NCBI Taxonomy" id="88382"/>
    <lineage>
        <taxon>Bacteria</taxon>
        <taxon>Bacillati</taxon>
        <taxon>Actinomycetota</taxon>
        <taxon>Actinomycetes</taxon>
        <taxon>Micrococcales</taxon>
        <taxon>Promicromonosporaceae</taxon>
        <taxon>Promicromonospora</taxon>
    </lineage>
</organism>
<dbReference type="EMBL" id="JACGWV010000001">
    <property type="protein sequence ID" value="MBA8809483.1"/>
    <property type="molecule type" value="Genomic_DNA"/>
</dbReference>
<dbReference type="InterPro" id="IPR000515">
    <property type="entry name" value="MetI-like"/>
</dbReference>
<dbReference type="AlphaFoldDB" id="A0A7W3JAV6"/>
<dbReference type="PROSITE" id="PS50928">
    <property type="entry name" value="ABC_TM1"/>
    <property type="match status" value="1"/>
</dbReference>
<accession>A0A7W3JAV6</accession>
<keyword evidence="6 7" id="KW-0472">Membrane</keyword>
<comment type="caution">
    <text evidence="10">The sequence shown here is derived from an EMBL/GenBank/DDBJ whole genome shotgun (WGS) entry which is preliminary data.</text>
</comment>
<evidence type="ECO:0000256" key="3">
    <source>
        <dbReference type="ARBA" id="ARBA00022475"/>
    </source>
</evidence>
<evidence type="ECO:0000313" key="11">
    <source>
        <dbReference type="Proteomes" id="UP000540568"/>
    </source>
</evidence>
<keyword evidence="4 7" id="KW-0812">Transmembrane</keyword>
<feature type="transmembrane region" description="Helical" evidence="7">
    <location>
        <begin position="127"/>
        <end position="149"/>
    </location>
</feature>
<dbReference type="Pfam" id="PF00528">
    <property type="entry name" value="BPD_transp_1"/>
    <property type="match status" value="1"/>
</dbReference>
<proteinExistence type="inferred from homology"/>
<dbReference type="PANTHER" id="PTHR30151:SF20">
    <property type="entry name" value="ABC TRANSPORTER PERMEASE PROTEIN HI_0355-RELATED"/>
    <property type="match status" value="1"/>
</dbReference>
<dbReference type="GO" id="GO:0055085">
    <property type="term" value="P:transmembrane transport"/>
    <property type="evidence" value="ECO:0007669"/>
    <property type="project" value="InterPro"/>
</dbReference>
<evidence type="ECO:0000256" key="4">
    <source>
        <dbReference type="ARBA" id="ARBA00022692"/>
    </source>
</evidence>
<evidence type="ECO:0000256" key="6">
    <source>
        <dbReference type="ARBA" id="ARBA00023136"/>
    </source>
</evidence>
<dbReference type="Gene3D" id="1.10.3720.10">
    <property type="entry name" value="MetI-like"/>
    <property type="match status" value="1"/>
</dbReference>
<dbReference type="SUPFAM" id="SSF161098">
    <property type="entry name" value="MetI-like"/>
    <property type="match status" value="1"/>
</dbReference>
<keyword evidence="3" id="KW-1003">Cell membrane</keyword>
<evidence type="ECO:0000256" key="2">
    <source>
        <dbReference type="ARBA" id="ARBA00022448"/>
    </source>
</evidence>
<gene>
    <name evidence="10" type="ORF">FHX71_003425</name>
</gene>
<evidence type="ECO:0000256" key="5">
    <source>
        <dbReference type="ARBA" id="ARBA00022989"/>
    </source>
</evidence>
<keyword evidence="2 7" id="KW-0813">Transport</keyword>
<dbReference type="PANTHER" id="PTHR30151">
    <property type="entry name" value="ALKANE SULFONATE ABC TRANSPORTER-RELATED, MEMBRANE SUBUNIT"/>
    <property type="match status" value="1"/>
</dbReference>
<sequence length="287" mass="29220">MSEVSTGSTRGRSSDHDRSSTRTGGGAGRALAAGLGRTLGTAALMTAILAVVWVGSVALVDNTFVAKGPAEVYEFLFASDDAAETRAQILAGLGVTLGDAAIGFVAGMLAATLAAALIVLSRPVETAVMPVALILRAVPLIALTPIIRLLFSDEVVRVAVVSGIVVLFPALVNIVQGLRSVSGQLADVVHVYGGGPLALLVRVAFPSALPALFASVRISVPGAITGALLAEWLITGKGIGSMVVNAVGQSENNLVWACVLVVTLASLVLYLAAQVIESVVLARYGRS</sequence>
<evidence type="ECO:0000256" key="8">
    <source>
        <dbReference type="SAM" id="MobiDB-lite"/>
    </source>
</evidence>
<dbReference type="InterPro" id="IPR035906">
    <property type="entry name" value="MetI-like_sf"/>
</dbReference>
<feature type="transmembrane region" description="Helical" evidence="7">
    <location>
        <begin position="254"/>
        <end position="273"/>
    </location>
</feature>
<reference evidence="10 11" key="1">
    <citation type="submission" date="2020-07" db="EMBL/GenBank/DDBJ databases">
        <title>Sequencing the genomes of 1000 actinobacteria strains.</title>
        <authorList>
            <person name="Klenk H.-P."/>
        </authorList>
    </citation>
    <scope>NUCLEOTIDE SEQUENCE [LARGE SCALE GENOMIC DNA]</scope>
    <source>
        <strain evidence="10 11">DSM 44121</strain>
    </source>
</reference>
<comment type="similarity">
    <text evidence="7">Belongs to the binding-protein-dependent transport system permease family.</text>
</comment>
<feature type="transmembrane region" description="Helical" evidence="7">
    <location>
        <begin position="155"/>
        <end position="175"/>
    </location>
</feature>
<dbReference type="Proteomes" id="UP000540568">
    <property type="component" value="Unassembled WGS sequence"/>
</dbReference>
<protein>
    <submittedName>
        <fullName evidence="10">ABC-type nitrate/sulfonate/bicarbonate transport system permease component</fullName>
    </submittedName>
</protein>
<feature type="transmembrane region" description="Helical" evidence="7">
    <location>
        <begin position="39"/>
        <end position="60"/>
    </location>
</feature>